<accession>A0ABY4YCC2</accession>
<dbReference type="Proteomes" id="UP001057474">
    <property type="component" value="Chromosome"/>
</dbReference>
<dbReference type="SUPFAM" id="SSF53822">
    <property type="entry name" value="Periplasmic binding protein-like I"/>
    <property type="match status" value="1"/>
</dbReference>
<protein>
    <submittedName>
        <fullName evidence="4">Branched-chain amino acid ABC transporter substrate-binding protein</fullName>
    </submittedName>
</protein>
<evidence type="ECO:0000256" key="2">
    <source>
        <dbReference type="ARBA" id="ARBA00022729"/>
    </source>
</evidence>
<dbReference type="Pfam" id="PF13458">
    <property type="entry name" value="Peripla_BP_6"/>
    <property type="match status" value="1"/>
</dbReference>
<dbReference type="Gene3D" id="3.40.50.2300">
    <property type="match status" value="1"/>
</dbReference>
<keyword evidence="5" id="KW-1185">Reference proteome</keyword>
<sequence length="225" mass="24225">MFYLGLITAGGSASAKTMRQTINIGIYAPFSTKSAYIGRNMLAAMEIARAQIKSAEINYEFYTLDTQHKNEHRADTLQKFIEARHINVLLTEGAASGAVVAPLAAKNNIIHFCLGCDAIADGKNNFQAQSPNHQHGAALASTMKPEFVAQFKQEYFSQPVTEAGYAYDLFHLLNSSAVLAMKTNTGFSSKAIASQLLALESGTGVMGSFSLNKNGLAYSKNILTA</sequence>
<keyword evidence="2" id="KW-0732">Signal</keyword>
<evidence type="ECO:0000313" key="5">
    <source>
        <dbReference type="Proteomes" id="UP001057474"/>
    </source>
</evidence>
<evidence type="ECO:0000256" key="1">
    <source>
        <dbReference type="ARBA" id="ARBA00010062"/>
    </source>
</evidence>
<dbReference type="InterPro" id="IPR028082">
    <property type="entry name" value="Peripla_BP_I"/>
</dbReference>
<dbReference type="PANTHER" id="PTHR30483">
    <property type="entry name" value="LEUCINE-SPECIFIC-BINDING PROTEIN"/>
    <property type="match status" value="1"/>
</dbReference>
<feature type="domain" description="Leucine-binding protein" evidence="3">
    <location>
        <begin position="21"/>
        <end position="149"/>
    </location>
</feature>
<dbReference type="InterPro" id="IPR028081">
    <property type="entry name" value="Leu-bd"/>
</dbReference>
<proteinExistence type="inferred from homology"/>
<evidence type="ECO:0000313" key="4">
    <source>
        <dbReference type="EMBL" id="USQ15092.1"/>
    </source>
</evidence>
<name>A0ABY4YCC2_9GAMM</name>
<comment type="similarity">
    <text evidence="1">Belongs to the leucine-binding protein family.</text>
</comment>
<organism evidence="4 5">
    <name type="scientific">Legionella lytica</name>
    <dbReference type="NCBI Taxonomy" id="96232"/>
    <lineage>
        <taxon>Bacteria</taxon>
        <taxon>Pseudomonadati</taxon>
        <taxon>Pseudomonadota</taxon>
        <taxon>Gammaproteobacteria</taxon>
        <taxon>Legionellales</taxon>
        <taxon>Legionellaceae</taxon>
        <taxon>Legionella</taxon>
    </lineage>
</organism>
<dbReference type="InterPro" id="IPR051010">
    <property type="entry name" value="BCAA_transport"/>
</dbReference>
<evidence type="ECO:0000259" key="3">
    <source>
        <dbReference type="Pfam" id="PF13458"/>
    </source>
</evidence>
<gene>
    <name evidence="4" type="ORF">J2N86_02500</name>
</gene>
<reference evidence="4" key="1">
    <citation type="submission" date="2021-03" db="EMBL/GenBank/DDBJ databases">
        <title>Legionella lytica PCM 2298.</title>
        <authorList>
            <person name="Koper P."/>
        </authorList>
    </citation>
    <scope>NUCLEOTIDE SEQUENCE</scope>
    <source>
        <strain evidence="4">PCM 2298</strain>
    </source>
</reference>
<dbReference type="EMBL" id="CP071527">
    <property type="protein sequence ID" value="USQ15092.1"/>
    <property type="molecule type" value="Genomic_DNA"/>
</dbReference>